<reference evidence="2 3" key="1">
    <citation type="journal article" date="2019" name="PLoS Biol.">
        <title>Sex chromosomes control vertical transmission of feminizing Wolbachia symbionts in an isopod.</title>
        <authorList>
            <person name="Becking T."/>
            <person name="Chebbi M.A."/>
            <person name="Giraud I."/>
            <person name="Moumen B."/>
            <person name="Laverre T."/>
            <person name="Caubet Y."/>
            <person name="Peccoud J."/>
            <person name="Gilbert C."/>
            <person name="Cordaux R."/>
        </authorList>
    </citation>
    <scope>NUCLEOTIDE SEQUENCE [LARGE SCALE GENOMIC DNA]</scope>
    <source>
        <strain evidence="2">ANa2</strain>
        <tissue evidence="2">Whole body excluding digestive tract and cuticle</tissue>
    </source>
</reference>
<organism evidence="2 3">
    <name type="scientific">Armadillidium nasatum</name>
    <dbReference type="NCBI Taxonomy" id="96803"/>
    <lineage>
        <taxon>Eukaryota</taxon>
        <taxon>Metazoa</taxon>
        <taxon>Ecdysozoa</taxon>
        <taxon>Arthropoda</taxon>
        <taxon>Crustacea</taxon>
        <taxon>Multicrustacea</taxon>
        <taxon>Malacostraca</taxon>
        <taxon>Eumalacostraca</taxon>
        <taxon>Peracarida</taxon>
        <taxon>Isopoda</taxon>
        <taxon>Oniscidea</taxon>
        <taxon>Crinocheta</taxon>
        <taxon>Armadillidiidae</taxon>
        <taxon>Armadillidium</taxon>
    </lineage>
</organism>
<dbReference type="EMBL" id="SEYY01019043">
    <property type="protein sequence ID" value="KAB7498739.1"/>
    <property type="molecule type" value="Genomic_DNA"/>
</dbReference>
<sequence length="109" mass="11950">MFAKSKGQKPRKRQTDGDNSKPKPSLSQLGFLDIPNVSDLALGNIGEDDDNDSDLEAELLALTSGKDSNGPKRAKKVVKSENLDKMVAECMKDNDDDDEDLDEEDPDLL</sequence>
<dbReference type="OrthoDB" id="19996at2759"/>
<feature type="compositionally biased region" description="Basic residues" evidence="1">
    <location>
        <begin position="1"/>
        <end position="12"/>
    </location>
</feature>
<gene>
    <name evidence="2" type="ORF">Anas_07944</name>
</gene>
<dbReference type="Proteomes" id="UP000326759">
    <property type="component" value="Unassembled WGS sequence"/>
</dbReference>
<name>A0A5N5SYG0_9CRUS</name>
<accession>A0A5N5SYG0</accession>
<evidence type="ECO:0000313" key="2">
    <source>
        <dbReference type="EMBL" id="KAB7498739.1"/>
    </source>
</evidence>
<proteinExistence type="predicted"/>
<evidence type="ECO:0000256" key="1">
    <source>
        <dbReference type="SAM" id="MobiDB-lite"/>
    </source>
</evidence>
<feature type="non-terminal residue" evidence="2">
    <location>
        <position position="109"/>
    </location>
</feature>
<feature type="region of interest" description="Disordered" evidence="1">
    <location>
        <begin position="1"/>
        <end position="32"/>
    </location>
</feature>
<protein>
    <submittedName>
        <fullName evidence="2">Uncharacterized protein</fullName>
    </submittedName>
</protein>
<evidence type="ECO:0000313" key="3">
    <source>
        <dbReference type="Proteomes" id="UP000326759"/>
    </source>
</evidence>
<dbReference type="AlphaFoldDB" id="A0A5N5SYG0"/>
<keyword evidence="3" id="KW-1185">Reference proteome</keyword>
<feature type="region of interest" description="Disordered" evidence="1">
    <location>
        <begin position="90"/>
        <end position="109"/>
    </location>
</feature>
<feature type="compositionally biased region" description="Acidic residues" evidence="1">
    <location>
        <begin position="94"/>
        <end position="109"/>
    </location>
</feature>
<comment type="caution">
    <text evidence="2">The sequence shown here is derived from an EMBL/GenBank/DDBJ whole genome shotgun (WGS) entry which is preliminary data.</text>
</comment>